<dbReference type="STRING" id="683260.SAMN05421874_12215"/>
<name>A0A1G9K8Y3_9ACTN</name>
<evidence type="ECO:0000259" key="3">
    <source>
        <dbReference type="Pfam" id="PF00685"/>
    </source>
</evidence>
<gene>
    <name evidence="4" type="ORF">SAMN05421874_12215</name>
</gene>
<reference evidence="4 5" key="1">
    <citation type="submission" date="2016-10" db="EMBL/GenBank/DDBJ databases">
        <authorList>
            <person name="de Groot N.N."/>
        </authorList>
    </citation>
    <scope>NUCLEOTIDE SEQUENCE [LARGE SCALE GENOMIC DNA]</scope>
    <source>
        <strain evidence="4 5">CGMCC 4.5681</strain>
    </source>
</reference>
<keyword evidence="2 4" id="KW-0808">Transferase</keyword>
<feature type="domain" description="Sulfotransferase" evidence="3">
    <location>
        <begin position="25"/>
        <end position="288"/>
    </location>
</feature>
<evidence type="ECO:0000313" key="4">
    <source>
        <dbReference type="EMBL" id="SDL46370.1"/>
    </source>
</evidence>
<dbReference type="GO" id="GO:0008146">
    <property type="term" value="F:sulfotransferase activity"/>
    <property type="evidence" value="ECO:0007669"/>
    <property type="project" value="InterPro"/>
</dbReference>
<dbReference type="InterPro" id="IPR027417">
    <property type="entry name" value="P-loop_NTPase"/>
</dbReference>
<dbReference type="EMBL" id="FNFB01000022">
    <property type="protein sequence ID" value="SDL46370.1"/>
    <property type="molecule type" value="Genomic_DNA"/>
</dbReference>
<dbReference type="Pfam" id="PF00685">
    <property type="entry name" value="Sulfotransfer_1"/>
    <property type="match status" value="1"/>
</dbReference>
<evidence type="ECO:0000256" key="2">
    <source>
        <dbReference type="ARBA" id="ARBA00022679"/>
    </source>
</evidence>
<accession>A0A1G9K8Y3</accession>
<sequence>MRPPIARYRNILTDSTRWDDIALRDGDIVISTAPKSGTTWMQMICALLIFQSTDFSRPLNAMSPWPDSLLHPREEIVAELSAQRHRRFMKTHTPLDGLPYDERVTYITVGRDPRDVAISWDNHLANTNFPTLMTLRAAAVGAEEAGGPPPGPLPEPPESARDRFWLWVDGPEEMPGLPGMLHHLSTFWQMRDQPNVILLHYQEMKDDLEGTMRKLAARLGIEIPEKKWPELVKAAGFGEMRRRADELAPDGRVWNDREQFFHRGISGQWRELLDADDLRRYRDRVQELADPQLVEWVHREKIIS</sequence>
<dbReference type="Proteomes" id="UP000198683">
    <property type="component" value="Unassembled WGS sequence"/>
</dbReference>
<evidence type="ECO:0000313" key="5">
    <source>
        <dbReference type="Proteomes" id="UP000198683"/>
    </source>
</evidence>
<organism evidence="4 5">
    <name type="scientific">Nonomuraea maritima</name>
    <dbReference type="NCBI Taxonomy" id="683260"/>
    <lineage>
        <taxon>Bacteria</taxon>
        <taxon>Bacillati</taxon>
        <taxon>Actinomycetota</taxon>
        <taxon>Actinomycetes</taxon>
        <taxon>Streptosporangiales</taxon>
        <taxon>Streptosporangiaceae</taxon>
        <taxon>Nonomuraea</taxon>
    </lineage>
</organism>
<dbReference type="AlphaFoldDB" id="A0A1G9K8Y3"/>
<protein>
    <submittedName>
        <fullName evidence="4">Sulfotransferase domain-containing protein</fullName>
    </submittedName>
</protein>
<dbReference type="OrthoDB" id="3399180at2"/>
<dbReference type="InterPro" id="IPR000863">
    <property type="entry name" value="Sulfotransferase_dom"/>
</dbReference>
<dbReference type="Gene3D" id="3.40.50.300">
    <property type="entry name" value="P-loop containing nucleotide triphosphate hydrolases"/>
    <property type="match status" value="1"/>
</dbReference>
<keyword evidence="5" id="KW-1185">Reference proteome</keyword>
<dbReference type="PANTHER" id="PTHR11783">
    <property type="entry name" value="SULFOTRANSFERASE SULT"/>
    <property type="match status" value="1"/>
</dbReference>
<evidence type="ECO:0000256" key="1">
    <source>
        <dbReference type="ARBA" id="ARBA00005771"/>
    </source>
</evidence>
<comment type="similarity">
    <text evidence="1">Belongs to the sulfotransferase 1 family.</text>
</comment>
<dbReference type="SUPFAM" id="SSF52540">
    <property type="entry name" value="P-loop containing nucleoside triphosphate hydrolases"/>
    <property type="match status" value="1"/>
</dbReference>
<proteinExistence type="inferred from homology"/>